<name>A0A2H1KWN5_9MICO</name>
<dbReference type="AlphaFoldDB" id="A0A2H1KWN5"/>
<dbReference type="OrthoDB" id="4330189at2"/>
<evidence type="ECO:0000313" key="3">
    <source>
        <dbReference type="Proteomes" id="UP000234433"/>
    </source>
</evidence>
<evidence type="ECO:0000259" key="1">
    <source>
        <dbReference type="Pfam" id="PF12728"/>
    </source>
</evidence>
<dbReference type="EMBL" id="FXZD01000013">
    <property type="protein sequence ID" value="SMY04101.1"/>
    <property type="molecule type" value="Genomic_DNA"/>
</dbReference>
<dbReference type="RefSeq" id="WP_101620981.1">
    <property type="nucleotide sequence ID" value="NZ_FXZD01000013.1"/>
</dbReference>
<protein>
    <submittedName>
        <fullName evidence="2">Transcriptional regulator, AlpA family</fullName>
    </submittedName>
</protein>
<dbReference type="InterPro" id="IPR041657">
    <property type="entry name" value="HTH_17"/>
</dbReference>
<accession>A0A2H1KWN5</accession>
<dbReference type="InterPro" id="IPR009061">
    <property type="entry name" value="DNA-bd_dom_put_sf"/>
</dbReference>
<feature type="domain" description="Helix-turn-helix" evidence="1">
    <location>
        <begin position="13"/>
        <end position="60"/>
    </location>
</feature>
<dbReference type="Pfam" id="PF12728">
    <property type="entry name" value="HTH_17"/>
    <property type="match status" value="1"/>
</dbReference>
<sequence length="68" mass="7673">MKAVPTAERLLYIDEVAEILRRTPASLRFMIQKGTAPPSAKISGRRMFRESEVRDWVEAQFEGSGPHG</sequence>
<organism evidence="2 3">
    <name type="scientific">Brevibacterium antiquum CNRZ 918</name>
    <dbReference type="NCBI Taxonomy" id="1255637"/>
    <lineage>
        <taxon>Bacteria</taxon>
        <taxon>Bacillati</taxon>
        <taxon>Actinomycetota</taxon>
        <taxon>Actinomycetes</taxon>
        <taxon>Micrococcales</taxon>
        <taxon>Brevibacteriaceae</taxon>
        <taxon>Brevibacterium</taxon>
    </lineage>
</organism>
<gene>
    <name evidence="2" type="ORF">BANT918_02976</name>
</gene>
<dbReference type="SUPFAM" id="SSF46955">
    <property type="entry name" value="Putative DNA-binding domain"/>
    <property type="match status" value="1"/>
</dbReference>
<reference evidence="2 3" key="1">
    <citation type="submission" date="2017-03" db="EMBL/GenBank/DDBJ databases">
        <authorList>
            <person name="Afonso C.L."/>
            <person name="Miller P.J."/>
            <person name="Scott M.A."/>
            <person name="Spackman E."/>
            <person name="Goraichik I."/>
            <person name="Dimitrov K.M."/>
            <person name="Suarez D.L."/>
            <person name="Swayne D.E."/>
        </authorList>
    </citation>
    <scope>NUCLEOTIDE SEQUENCE [LARGE SCALE GENOMIC DNA]</scope>
    <source>
        <strain evidence="2 3">CNRZ 918</strain>
    </source>
</reference>
<dbReference type="Proteomes" id="UP000234433">
    <property type="component" value="Unassembled WGS sequence"/>
</dbReference>
<evidence type="ECO:0000313" key="2">
    <source>
        <dbReference type="EMBL" id="SMY04101.1"/>
    </source>
</evidence>
<proteinExistence type="predicted"/>